<keyword evidence="5" id="KW-0813">Transport</keyword>
<proteinExistence type="inferred from homology"/>
<dbReference type="InterPro" id="IPR001030">
    <property type="entry name" value="Acoase/IPM_deHydtase_lsu_aba"/>
</dbReference>
<dbReference type="InterPro" id="IPR015928">
    <property type="entry name" value="Aconitase/3IPM_dehydase_swvl"/>
</dbReference>
<reference evidence="18 19" key="1">
    <citation type="submission" date="2021-04" db="EMBL/GenBank/DDBJ databases">
        <authorList>
            <person name="Bliznina A."/>
        </authorList>
    </citation>
    <scope>NUCLEOTIDE SEQUENCE [LARGE SCALE GENOMIC DNA]</scope>
</reference>
<dbReference type="InterPro" id="IPR015931">
    <property type="entry name" value="Acnase/IPM_dHydase_lsu_aba_1/3"/>
</dbReference>
<dbReference type="CDD" id="cd01580">
    <property type="entry name" value="AcnA_IRP_Swivel"/>
    <property type="match status" value="1"/>
</dbReference>
<evidence type="ECO:0000256" key="10">
    <source>
        <dbReference type="ARBA" id="ARBA00022989"/>
    </source>
</evidence>
<dbReference type="PRINTS" id="PR00415">
    <property type="entry name" value="ACONITASE"/>
</dbReference>
<keyword evidence="11" id="KW-0408">Iron</keyword>
<dbReference type="NCBIfam" id="NF009520">
    <property type="entry name" value="PRK12881.1"/>
    <property type="match status" value="1"/>
</dbReference>
<evidence type="ECO:0000256" key="3">
    <source>
        <dbReference type="ARBA" id="ARBA00004370"/>
    </source>
</evidence>
<feature type="domain" description="Aconitase A/isopropylmalate dehydratase small subunit swivel" evidence="16">
    <location>
        <begin position="837"/>
        <end position="962"/>
    </location>
</feature>
<feature type="transmembrane region" description="Helical" evidence="14">
    <location>
        <begin position="15"/>
        <end position="35"/>
    </location>
</feature>
<evidence type="ECO:0000256" key="11">
    <source>
        <dbReference type="ARBA" id="ARBA00023004"/>
    </source>
</evidence>
<dbReference type="NCBIfam" id="TIGR01341">
    <property type="entry name" value="aconitase_1"/>
    <property type="match status" value="1"/>
</dbReference>
<keyword evidence="19" id="KW-1185">Reference proteome</keyword>
<dbReference type="InterPro" id="IPR000573">
    <property type="entry name" value="AconitaseA/IPMdHydase_ssu_swvl"/>
</dbReference>
<dbReference type="InterPro" id="IPR006593">
    <property type="entry name" value="Cyt_b561/ferric_Rdtase_TM"/>
</dbReference>
<dbReference type="PROSITE" id="PS00450">
    <property type="entry name" value="ACONITASE_1"/>
    <property type="match status" value="1"/>
</dbReference>
<evidence type="ECO:0000256" key="5">
    <source>
        <dbReference type="ARBA" id="ARBA00022448"/>
    </source>
</evidence>
<protein>
    <submittedName>
        <fullName evidence="18">Oidioi.mRNA.OKI2018_I69.chr2.g6814.t1.cds</fullName>
    </submittedName>
</protein>
<evidence type="ECO:0000256" key="2">
    <source>
        <dbReference type="ARBA" id="ARBA00001970"/>
    </source>
</evidence>
<accession>A0ABN7T4V6</accession>
<name>A0ABN7T4V6_OIKDI</name>
<evidence type="ECO:0000256" key="12">
    <source>
        <dbReference type="ARBA" id="ARBA00023014"/>
    </source>
</evidence>
<evidence type="ECO:0000256" key="14">
    <source>
        <dbReference type="SAM" id="Phobius"/>
    </source>
</evidence>
<dbReference type="InterPro" id="IPR018136">
    <property type="entry name" value="Aconitase_4Fe-4S_BS"/>
</dbReference>
<feature type="domain" description="Cytochrome b561" evidence="17">
    <location>
        <begin position="37"/>
        <end position="132"/>
    </location>
</feature>
<dbReference type="EMBL" id="OU015567">
    <property type="protein sequence ID" value="CAG5112617.1"/>
    <property type="molecule type" value="Genomic_DNA"/>
</dbReference>
<dbReference type="CDD" id="cd01586">
    <property type="entry name" value="AcnA_IRP"/>
    <property type="match status" value="1"/>
</dbReference>
<dbReference type="Gene3D" id="3.20.19.10">
    <property type="entry name" value="Aconitase, domain 4"/>
    <property type="match status" value="1"/>
</dbReference>
<keyword evidence="7 14" id="KW-0812">Transmembrane</keyword>
<dbReference type="Proteomes" id="UP001158576">
    <property type="component" value="Chromosome 2"/>
</dbReference>
<evidence type="ECO:0000256" key="4">
    <source>
        <dbReference type="ARBA" id="ARBA00007185"/>
    </source>
</evidence>
<dbReference type="Pfam" id="PF00694">
    <property type="entry name" value="Aconitase_C"/>
    <property type="match status" value="1"/>
</dbReference>
<dbReference type="Gene3D" id="6.10.190.10">
    <property type="match status" value="1"/>
</dbReference>
<keyword evidence="13 14" id="KW-0472">Membrane</keyword>
<comment type="subcellular location">
    <subcellularLocation>
        <location evidence="3">Membrane</location>
    </subcellularLocation>
</comment>
<keyword evidence="8" id="KW-0479">Metal-binding</keyword>
<gene>
    <name evidence="18" type="ORF">OKIOD_LOCUS15579</name>
</gene>
<keyword evidence="6" id="KW-0004">4Fe-4S</keyword>
<evidence type="ECO:0000256" key="6">
    <source>
        <dbReference type="ARBA" id="ARBA00022485"/>
    </source>
</evidence>
<evidence type="ECO:0000256" key="9">
    <source>
        <dbReference type="ARBA" id="ARBA00022982"/>
    </source>
</evidence>
<evidence type="ECO:0000256" key="1">
    <source>
        <dbReference type="ARBA" id="ARBA00001966"/>
    </source>
</evidence>
<dbReference type="InterPro" id="IPR044137">
    <property type="entry name" value="AcnA_IRP_Swivel"/>
</dbReference>
<feature type="transmembrane region" description="Helical" evidence="14">
    <location>
        <begin position="70"/>
        <end position="89"/>
    </location>
</feature>
<dbReference type="Gene3D" id="1.20.120.1770">
    <property type="match status" value="1"/>
</dbReference>
<organism evidence="18 19">
    <name type="scientific">Oikopleura dioica</name>
    <name type="common">Tunicate</name>
    <dbReference type="NCBI Taxonomy" id="34765"/>
    <lineage>
        <taxon>Eukaryota</taxon>
        <taxon>Metazoa</taxon>
        <taxon>Chordata</taxon>
        <taxon>Tunicata</taxon>
        <taxon>Appendicularia</taxon>
        <taxon>Copelata</taxon>
        <taxon>Oikopleuridae</taxon>
        <taxon>Oikopleura</taxon>
    </lineage>
</organism>
<dbReference type="SUPFAM" id="SSF52016">
    <property type="entry name" value="LeuD/IlvD-like"/>
    <property type="match status" value="1"/>
</dbReference>
<comment type="similarity">
    <text evidence="4">Belongs to the aconitase/IPM isomerase family.</text>
</comment>
<dbReference type="PANTHER" id="PTHR11670">
    <property type="entry name" value="ACONITASE/IRON-RESPONSIVE ELEMENT FAMILY MEMBER"/>
    <property type="match status" value="1"/>
</dbReference>
<feature type="domain" description="Aconitase/3-isopropylmalate dehydratase large subunit alpha/beta/alpha" evidence="15">
    <location>
        <begin position="210"/>
        <end position="708"/>
    </location>
</feature>
<sequence length="1032" mass="113906">MLVAYSRHVIMLTRAYFLALLITILSKINLGLTMFSYHPPAMVAGAWIFYEAAVFKKSRLRIDLYLKNTIHGFIALVALAAACFGYWAIYENKELIGKDHFTSYHGQVGIAALAMIFANQLLGAAAHYLKISAARKAHRILKMTGLIYEGAKKEIDVDGARLKYFDVSSVIPQDKFERLPFSIRVLLESAVRNCDNFQVSEDDVKNIVNWEENQGKDVEIRFRPARVILQDFTGVPAVVDFAAMRDAVARLGGDPKKINPICPVDLVIDHSVQVDVAGSKEALKKNQELEFERNRERFQFLKWGSDAFEGLEIIPPGSGIVHQVNLEYLARVVFNRDSTLFPDSLVGTDSHTTMINGLGVLGWGVGGIEAEAVMLAQPISMVLPEVIGYKISGEIPDLATSTDVVLTITKNLRAVGVVGKFVEFFGPGVAQLSIADRATISNMCPEYGATVGFFPVDEVSLEYLRQTGRTPENVKQIEEYLKISSMFRNYSDASTDPVYSKVYELDLSTVVSSLSGPKRPHDRVSVTDMKNDFLQCLTNPVGFKGFNIPSDQLSKTVPFLYEGQEYTLKQGSVVISAITSCTNTSNPTVMLGAGLLAKNAIEKGLKVAPYIKTSLSPGSGVVSYYLESSGVIPYLEQLGYGIVGYGCMTCIGNSGPLAEEVTKVIEENDLVVAGVLSGNRNFEGRIHPHTRANYLASPLLVIAYALAGRVDIDFETEPLAQDGDGNDVFLRDIWPKRSDIQAVERAHVIPEMFRKAYSSVKTGNEAWNRLEVDAGVQYKWDAESTYIQSPPFFETMTRDLPPISNITNARALLNLGDSVTTDHISPAGAISRTSPAAKYLAERGLKPRDYNSYGSRRGNDRIMARGTFANIRLVNKFVEKAGPFTVHFPSEEKLPIFDAAMRYKQENVTAIILAGKEYGSGSSRDWAAKGPWMQGVRAVLAESYERIHRSNLVGMGIIPLQYMPGENTDKAGFSGKEVFTIEMPDKVTPGCTATVRTECGKSIQVLVRFDTEVELTYFRHGGILNYMIRSML</sequence>
<dbReference type="InterPro" id="IPR006249">
    <property type="entry name" value="Aconitase/IRP2"/>
</dbReference>
<keyword evidence="12" id="KW-0411">Iron-sulfur</keyword>
<keyword evidence="10 14" id="KW-1133">Transmembrane helix</keyword>
<evidence type="ECO:0000256" key="13">
    <source>
        <dbReference type="ARBA" id="ARBA00023136"/>
    </source>
</evidence>
<dbReference type="SUPFAM" id="SSF53732">
    <property type="entry name" value="Aconitase iron-sulfur domain"/>
    <property type="match status" value="1"/>
</dbReference>
<dbReference type="NCBIfam" id="NF006757">
    <property type="entry name" value="PRK09277.1"/>
    <property type="match status" value="1"/>
</dbReference>
<dbReference type="PROSITE" id="PS01244">
    <property type="entry name" value="ACONITASE_2"/>
    <property type="match status" value="1"/>
</dbReference>
<dbReference type="InterPro" id="IPR036008">
    <property type="entry name" value="Aconitase_4Fe-4S_dom"/>
</dbReference>
<dbReference type="Pfam" id="PF03188">
    <property type="entry name" value="Cytochrom_B561"/>
    <property type="match status" value="1"/>
</dbReference>
<evidence type="ECO:0000256" key="8">
    <source>
        <dbReference type="ARBA" id="ARBA00022723"/>
    </source>
</evidence>
<evidence type="ECO:0000313" key="18">
    <source>
        <dbReference type="EMBL" id="CAG5112617.1"/>
    </source>
</evidence>
<keyword evidence="9" id="KW-0249">Electron transport</keyword>
<dbReference type="Pfam" id="PF00330">
    <property type="entry name" value="Aconitase"/>
    <property type="match status" value="1"/>
</dbReference>
<comment type="cofactor">
    <cofactor evidence="1">
        <name>[4Fe-4S] cluster</name>
        <dbReference type="ChEBI" id="CHEBI:49883"/>
    </cofactor>
</comment>
<evidence type="ECO:0000313" key="19">
    <source>
        <dbReference type="Proteomes" id="UP001158576"/>
    </source>
</evidence>
<feature type="transmembrane region" description="Helical" evidence="14">
    <location>
        <begin position="109"/>
        <end position="129"/>
    </location>
</feature>
<comment type="cofactor">
    <cofactor evidence="2">
        <name>heme b</name>
        <dbReference type="ChEBI" id="CHEBI:60344"/>
    </cofactor>
</comment>
<evidence type="ECO:0000259" key="15">
    <source>
        <dbReference type="Pfam" id="PF00330"/>
    </source>
</evidence>
<evidence type="ECO:0000259" key="17">
    <source>
        <dbReference type="Pfam" id="PF03188"/>
    </source>
</evidence>
<dbReference type="Gene3D" id="3.30.499.10">
    <property type="entry name" value="Aconitase, domain 3"/>
    <property type="match status" value="2"/>
</dbReference>
<evidence type="ECO:0000256" key="7">
    <source>
        <dbReference type="ARBA" id="ARBA00022692"/>
    </source>
</evidence>
<evidence type="ECO:0000259" key="16">
    <source>
        <dbReference type="Pfam" id="PF00694"/>
    </source>
</evidence>